<feature type="region of interest" description="Disordered" evidence="1">
    <location>
        <begin position="49"/>
        <end position="80"/>
    </location>
</feature>
<name>A0A224YAQ7_9ACAR</name>
<sequence length="80" mass="8594">MTKFNALVLIFLAATFTLISVASSRTSTCFGTCSHSSMACPTGCTCRATKTSGRTREGSCQSTGRAKSRSPSRSRRHRRA</sequence>
<evidence type="ECO:0008006" key="4">
    <source>
        <dbReference type="Google" id="ProtNLM"/>
    </source>
</evidence>
<protein>
    <recommendedName>
        <fullName evidence="4">8 kDa Amblyomma family member</fullName>
    </recommendedName>
</protein>
<proteinExistence type="predicted"/>
<evidence type="ECO:0000313" key="3">
    <source>
        <dbReference type="EMBL" id="MAA13975.1"/>
    </source>
</evidence>
<keyword evidence="2" id="KW-0732">Signal</keyword>
<evidence type="ECO:0000256" key="1">
    <source>
        <dbReference type="SAM" id="MobiDB-lite"/>
    </source>
</evidence>
<accession>A0A224YAQ7</accession>
<feature type="compositionally biased region" description="Polar residues" evidence="1">
    <location>
        <begin position="49"/>
        <end position="64"/>
    </location>
</feature>
<reference evidence="3" key="1">
    <citation type="journal article" date="2017" name="Parasit. Vectors">
        <title>Sialotranscriptomics of Rhipicephalus zambeziensis reveals intricate expression profiles of secretory proteins and suggests tight temporal transcriptional regulation during blood-feeding.</title>
        <authorList>
            <person name="de Castro M.H."/>
            <person name="de Klerk D."/>
            <person name="Pienaar R."/>
            <person name="Rees D.J.G."/>
            <person name="Mans B.J."/>
        </authorList>
    </citation>
    <scope>NUCLEOTIDE SEQUENCE</scope>
    <source>
        <tissue evidence="3">Salivary glands</tissue>
    </source>
</reference>
<dbReference type="EMBL" id="GFPF01002829">
    <property type="protein sequence ID" value="MAA13975.1"/>
    <property type="molecule type" value="Transcribed_RNA"/>
</dbReference>
<feature type="chain" id="PRO_5011990903" description="8 kDa Amblyomma family member" evidence="2">
    <location>
        <begin position="25"/>
        <end position="80"/>
    </location>
</feature>
<feature type="signal peptide" evidence="2">
    <location>
        <begin position="1"/>
        <end position="24"/>
    </location>
</feature>
<feature type="compositionally biased region" description="Basic residues" evidence="1">
    <location>
        <begin position="66"/>
        <end position="80"/>
    </location>
</feature>
<organism evidence="3">
    <name type="scientific">Rhipicephalus zambeziensis</name>
    <dbReference type="NCBI Taxonomy" id="60191"/>
    <lineage>
        <taxon>Eukaryota</taxon>
        <taxon>Metazoa</taxon>
        <taxon>Ecdysozoa</taxon>
        <taxon>Arthropoda</taxon>
        <taxon>Chelicerata</taxon>
        <taxon>Arachnida</taxon>
        <taxon>Acari</taxon>
        <taxon>Parasitiformes</taxon>
        <taxon>Ixodida</taxon>
        <taxon>Ixodoidea</taxon>
        <taxon>Ixodidae</taxon>
        <taxon>Rhipicephalinae</taxon>
        <taxon>Rhipicephalus</taxon>
        <taxon>Rhipicephalus</taxon>
    </lineage>
</organism>
<dbReference type="AlphaFoldDB" id="A0A224YAQ7"/>
<evidence type="ECO:0000256" key="2">
    <source>
        <dbReference type="SAM" id="SignalP"/>
    </source>
</evidence>